<feature type="compositionally biased region" description="Basic residues" evidence="1">
    <location>
        <begin position="111"/>
        <end position="122"/>
    </location>
</feature>
<proteinExistence type="predicted"/>
<evidence type="ECO:0000313" key="3">
    <source>
        <dbReference type="Proteomes" id="UP000257109"/>
    </source>
</evidence>
<comment type="caution">
    <text evidence="2">The sequence shown here is derived from an EMBL/GenBank/DDBJ whole genome shotgun (WGS) entry which is preliminary data.</text>
</comment>
<dbReference type="AlphaFoldDB" id="A0A371F3J2"/>
<dbReference type="EMBL" id="QJKJ01010729">
    <property type="protein sequence ID" value="RDX72868.1"/>
    <property type="molecule type" value="Genomic_DNA"/>
</dbReference>
<protein>
    <submittedName>
        <fullName evidence="2">Uncharacterized protein</fullName>
    </submittedName>
</protein>
<feature type="region of interest" description="Disordered" evidence="1">
    <location>
        <begin position="111"/>
        <end position="148"/>
    </location>
</feature>
<dbReference type="Proteomes" id="UP000257109">
    <property type="component" value="Unassembled WGS sequence"/>
</dbReference>
<feature type="non-terminal residue" evidence="2">
    <location>
        <position position="1"/>
    </location>
</feature>
<sequence length="148" mass="16864">MSPYRIVFGKTCHLLVEIEHRAYWAIKKCNMACDQASHERKLWNKPFVITNILPYGTVEVRDEANNDTFKVNGHQLKPYHEGPNLSSTMGEVEIIILVEPGKVLFCKSKKRLRTKSKSTRKSSRPDKADSSDLGPRANSHSELDPSRL</sequence>
<keyword evidence="3" id="KW-1185">Reference proteome</keyword>
<dbReference type="OrthoDB" id="1723222at2759"/>
<name>A0A371F3J2_MUCPR</name>
<evidence type="ECO:0000256" key="1">
    <source>
        <dbReference type="SAM" id="MobiDB-lite"/>
    </source>
</evidence>
<reference evidence="2" key="1">
    <citation type="submission" date="2018-05" db="EMBL/GenBank/DDBJ databases">
        <title>Draft genome of Mucuna pruriens seed.</title>
        <authorList>
            <person name="Nnadi N.E."/>
            <person name="Vos R."/>
            <person name="Hasami M.H."/>
            <person name="Devisetty U.K."/>
            <person name="Aguiy J.C."/>
        </authorList>
    </citation>
    <scope>NUCLEOTIDE SEQUENCE [LARGE SCALE GENOMIC DNA]</scope>
    <source>
        <strain evidence="2">JCA_2017</strain>
    </source>
</reference>
<evidence type="ECO:0000313" key="2">
    <source>
        <dbReference type="EMBL" id="RDX72868.1"/>
    </source>
</evidence>
<feature type="compositionally biased region" description="Basic and acidic residues" evidence="1">
    <location>
        <begin position="139"/>
        <end position="148"/>
    </location>
</feature>
<organism evidence="2 3">
    <name type="scientific">Mucuna pruriens</name>
    <name type="common">Velvet bean</name>
    <name type="synonym">Dolichos pruriens</name>
    <dbReference type="NCBI Taxonomy" id="157652"/>
    <lineage>
        <taxon>Eukaryota</taxon>
        <taxon>Viridiplantae</taxon>
        <taxon>Streptophyta</taxon>
        <taxon>Embryophyta</taxon>
        <taxon>Tracheophyta</taxon>
        <taxon>Spermatophyta</taxon>
        <taxon>Magnoliopsida</taxon>
        <taxon>eudicotyledons</taxon>
        <taxon>Gunneridae</taxon>
        <taxon>Pentapetalae</taxon>
        <taxon>rosids</taxon>
        <taxon>fabids</taxon>
        <taxon>Fabales</taxon>
        <taxon>Fabaceae</taxon>
        <taxon>Papilionoideae</taxon>
        <taxon>50 kb inversion clade</taxon>
        <taxon>NPAAA clade</taxon>
        <taxon>indigoferoid/millettioid clade</taxon>
        <taxon>Phaseoleae</taxon>
        <taxon>Mucuna</taxon>
    </lineage>
</organism>
<accession>A0A371F3J2</accession>
<gene>
    <name evidence="2" type="ORF">CR513_47596</name>
</gene>